<evidence type="ECO:0000313" key="7">
    <source>
        <dbReference type="EMBL" id="OTG32908.1"/>
    </source>
</evidence>
<feature type="domain" description="NAC" evidence="5">
    <location>
        <begin position="1"/>
        <end position="58"/>
    </location>
</feature>
<protein>
    <submittedName>
        <fullName evidence="7">Putative NAC domain-containing protein</fullName>
    </submittedName>
    <submittedName>
        <fullName evidence="6">Transcription factor NAM family</fullName>
    </submittedName>
</protein>
<dbReference type="SUPFAM" id="SSF101941">
    <property type="entry name" value="NAC domain"/>
    <property type="match status" value="1"/>
</dbReference>
<gene>
    <name evidence="7" type="ORF">HannXRQ_Chr03g0091761</name>
    <name evidence="6" type="ORF">HanXRQr2_Chr02g0076891</name>
</gene>
<dbReference type="EMBL" id="CM007892">
    <property type="protein sequence ID" value="OTG32908.1"/>
    <property type="molecule type" value="Genomic_DNA"/>
</dbReference>
<evidence type="ECO:0000256" key="4">
    <source>
        <dbReference type="ARBA" id="ARBA00023242"/>
    </source>
</evidence>
<dbReference type="GO" id="GO:0006355">
    <property type="term" value="P:regulation of DNA-templated transcription"/>
    <property type="evidence" value="ECO:0007669"/>
    <property type="project" value="InterPro"/>
</dbReference>
<sequence length="64" mass="7497">MTTTVLKLVKSKPWHIQPNGTKTCWLMNEYIVQGHDILGLHANVVKLDEYILCRIYKTQRKEQA</sequence>
<dbReference type="InterPro" id="IPR036093">
    <property type="entry name" value="NAC_dom_sf"/>
</dbReference>
<dbReference type="AlphaFoldDB" id="A0A251VBC1"/>
<reference evidence="6" key="3">
    <citation type="submission" date="2020-06" db="EMBL/GenBank/DDBJ databases">
        <title>Helianthus annuus Genome sequencing and assembly Release 2.</title>
        <authorList>
            <person name="Gouzy J."/>
            <person name="Langlade N."/>
            <person name="Munos S."/>
        </authorList>
    </citation>
    <scope>NUCLEOTIDE SEQUENCE</scope>
    <source>
        <tissue evidence="6">Leaves</tissue>
    </source>
</reference>
<dbReference type="Proteomes" id="UP000215914">
    <property type="component" value="Chromosome 3"/>
</dbReference>
<evidence type="ECO:0000259" key="5">
    <source>
        <dbReference type="PROSITE" id="PS51005"/>
    </source>
</evidence>
<evidence type="ECO:0000313" key="8">
    <source>
        <dbReference type="Proteomes" id="UP000215914"/>
    </source>
</evidence>
<accession>A0A251VBC1</accession>
<keyword evidence="1" id="KW-0805">Transcription regulation</keyword>
<dbReference type="GO" id="GO:0003677">
    <property type="term" value="F:DNA binding"/>
    <property type="evidence" value="ECO:0007669"/>
    <property type="project" value="UniProtKB-KW"/>
</dbReference>
<reference evidence="6 8" key="1">
    <citation type="journal article" date="2017" name="Nature">
        <title>The sunflower genome provides insights into oil metabolism, flowering and Asterid evolution.</title>
        <authorList>
            <person name="Badouin H."/>
            <person name="Gouzy J."/>
            <person name="Grassa C.J."/>
            <person name="Murat F."/>
            <person name="Staton S.E."/>
            <person name="Cottret L."/>
            <person name="Lelandais-Briere C."/>
            <person name="Owens G.L."/>
            <person name="Carrere S."/>
            <person name="Mayjonade B."/>
            <person name="Legrand L."/>
            <person name="Gill N."/>
            <person name="Kane N.C."/>
            <person name="Bowers J.E."/>
            <person name="Hubner S."/>
            <person name="Bellec A."/>
            <person name="Berard A."/>
            <person name="Berges H."/>
            <person name="Blanchet N."/>
            <person name="Boniface M.C."/>
            <person name="Brunel D."/>
            <person name="Catrice O."/>
            <person name="Chaidir N."/>
            <person name="Claudel C."/>
            <person name="Donnadieu C."/>
            <person name="Faraut T."/>
            <person name="Fievet G."/>
            <person name="Helmstetter N."/>
            <person name="King M."/>
            <person name="Knapp S.J."/>
            <person name="Lai Z."/>
            <person name="Le Paslier M.C."/>
            <person name="Lippi Y."/>
            <person name="Lorenzon L."/>
            <person name="Mandel J.R."/>
            <person name="Marage G."/>
            <person name="Marchand G."/>
            <person name="Marquand E."/>
            <person name="Bret-Mestries E."/>
            <person name="Morien E."/>
            <person name="Nambeesan S."/>
            <person name="Nguyen T."/>
            <person name="Pegot-Espagnet P."/>
            <person name="Pouilly N."/>
            <person name="Raftis F."/>
            <person name="Sallet E."/>
            <person name="Schiex T."/>
            <person name="Thomas J."/>
            <person name="Vandecasteele C."/>
            <person name="Vares D."/>
            <person name="Vear F."/>
            <person name="Vautrin S."/>
            <person name="Crespi M."/>
            <person name="Mangin B."/>
            <person name="Burke J.M."/>
            <person name="Salse J."/>
            <person name="Munos S."/>
            <person name="Vincourt P."/>
            <person name="Rieseberg L.H."/>
            <person name="Langlade N.B."/>
        </authorList>
    </citation>
    <scope>NUCLEOTIDE SEQUENCE [LARGE SCALE GENOMIC DNA]</scope>
    <source>
        <strain evidence="8">cv. SF193</strain>
        <tissue evidence="6">Leaves</tissue>
    </source>
</reference>
<keyword evidence="8" id="KW-1185">Reference proteome</keyword>
<name>A0A251VBC1_HELAN</name>
<evidence type="ECO:0000256" key="2">
    <source>
        <dbReference type="ARBA" id="ARBA00023125"/>
    </source>
</evidence>
<dbReference type="InParanoid" id="A0A251VBC1"/>
<dbReference type="EMBL" id="MNCJ02000317">
    <property type="protein sequence ID" value="KAF5819376.1"/>
    <property type="molecule type" value="Genomic_DNA"/>
</dbReference>
<proteinExistence type="predicted"/>
<organism evidence="7 8">
    <name type="scientific">Helianthus annuus</name>
    <name type="common">Common sunflower</name>
    <dbReference type="NCBI Taxonomy" id="4232"/>
    <lineage>
        <taxon>Eukaryota</taxon>
        <taxon>Viridiplantae</taxon>
        <taxon>Streptophyta</taxon>
        <taxon>Embryophyta</taxon>
        <taxon>Tracheophyta</taxon>
        <taxon>Spermatophyta</taxon>
        <taxon>Magnoliopsida</taxon>
        <taxon>eudicotyledons</taxon>
        <taxon>Gunneridae</taxon>
        <taxon>Pentapetalae</taxon>
        <taxon>asterids</taxon>
        <taxon>campanulids</taxon>
        <taxon>Asterales</taxon>
        <taxon>Asteraceae</taxon>
        <taxon>Asteroideae</taxon>
        <taxon>Heliantheae alliance</taxon>
        <taxon>Heliantheae</taxon>
        <taxon>Helianthus</taxon>
    </lineage>
</organism>
<dbReference type="Gene3D" id="2.170.150.80">
    <property type="entry name" value="NAC domain"/>
    <property type="match status" value="1"/>
</dbReference>
<reference evidence="7" key="2">
    <citation type="submission" date="2017-02" db="EMBL/GenBank/DDBJ databases">
        <title>Sunflower complete genome.</title>
        <authorList>
            <person name="Langlade N."/>
            <person name="Munos S."/>
        </authorList>
    </citation>
    <scope>NUCLEOTIDE SEQUENCE [LARGE SCALE GENOMIC DNA]</scope>
    <source>
        <tissue evidence="7">Leaves</tissue>
    </source>
</reference>
<evidence type="ECO:0000256" key="1">
    <source>
        <dbReference type="ARBA" id="ARBA00023015"/>
    </source>
</evidence>
<keyword evidence="4" id="KW-0539">Nucleus</keyword>
<keyword evidence="2" id="KW-0238">DNA-binding</keyword>
<dbReference type="PROSITE" id="PS51005">
    <property type="entry name" value="NAC"/>
    <property type="match status" value="1"/>
</dbReference>
<dbReference type="Gramene" id="mRNA:HanXRQr2_Chr02g0076891">
    <property type="protein sequence ID" value="mRNA:HanXRQr2_Chr02g0076891"/>
    <property type="gene ID" value="HanXRQr2_Chr02g0076891"/>
</dbReference>
<keyword evidence="3" id="KW-0804">Transcription</keyword>
<evidence type="ECO:0000313" key="6">
    <source>
        <dbReference type="EMBL" id="KAF5819376.1"/>
    </source>
</evidence>
<dbReference type="InterPro" id="IPR003441">
    <property type="entry name" value="NAC-dom"/>
</dbReference>
<evidence type="ECO:0000256" key="3">
    <source>
        <dbReference type="ARBA" id="ARBA00023163"/>
    </source>
</evidence>